<evidence type="ECO:0000256" key="9">
    <source>
        <dbReference type="ARBA" id="ARBA00022840"/>
    </source>
</evidence>
<dbReference type="PROSITE" id="PS52036">
    <property type="entry name" value="ZF_RG_N"/>
    <property type="match status" value="1"/>
</dbReference>
<dbReference type="Gene3D" id="2.60.510.20">
    <property type="match status" value="1"/>
</dbReference>
<comment type="subcellular location">
    <subcellularLocation>
        <location evidence="2 16">Cytoplasm</location>
    </subcellularLocation>
</comment>
<evidence type="ECO:0000259" key="20">
    <source>
        <dbReference type="PROSITE" id="PS52036"/>
    </source>
</evidence>
<evidence type="ECO:0000256" key="11">
    <source>
        <dbReference type="ARBA" id="ARBA00023029"/>
    </source>
</evidence>
<dbReference type="CDD" id="cd17924">
    <property type="entry name" value="DDXDc_reverse_gyrase"/>
    <property type="match status" value="1"/>
</dbReference>
<keyword evidence="11 16" id="KW-0799">Topoisomerase</keyword>
<dbReference type="SMART" id="SM00437">
    <property type="entry name" value="TOP1Ac"/>
    <property type="match status" value="1"/>
</dbReference>
<comment type="domain">
    <text evidence="16">Introduction of positive supercoils requires the cooperation of both domains. The helicase-like domain probably does not directly unwind DNA, but more likely acts by driving ATP-dependent conformational changes within the whole enzyme. A beta hairpin in the 'latch' region of the N-terminal domain plays a regulatory role in the enzyme, repressing topoisomerase activity in the absence of ATP and preventing the enzyme from acting as an ATP-independent relaxing enzyme; it also helps to coordinate nucleotide hydrolysis by the ATPase domain with the supercoiling activity of the topoisomerase domain.</text>
</comment>
<dbReference type="Gene3D" id="1.10.460.10">
    <property type="entry name" value="Topoisomerase I, domain 2"/>
    <property type="match status" value="1"/>
</dbReference>
<evidence type="ECO:0000256" key="16">
    <source>
        <dbReference type="HAMAP-Rule" id="MF_01125"/>
    </source>
</evidence>
<dbReference type="Gene3D" id="3.40.50.300">
    <property type="entry name" value="P-loop containing nucleotide triphosphate hydrolases"/>
    <property type="match status" value="3"/>
</dbReference>
<dbReference type="GO" id="GO:0006265">
    <property type="term" value="P:DNA topological change"/>
    <property type="evidence" value="ECO:0007669"/>
    <property type="project" value="UniProtKB-UniRule"/>
</dbReference>
<evidence type="ECO:0000256" key="2">
    <source>
        <dbReference type="ARBA" id="ARBA00004496"/>
    </source>
</evidence>
<dbReference type="InterPro" id="IPR006171">
    <property type="entry name" value="TOPRIM_dom"/>
</dbReference>
<keyword evidence="13 16" id="KW-0413">Isomerase</keyword>
<dbReference type="GO" id="GO:0005737">
    <property type="term" value="C:cytoplasm"/>
    <property type="evidence" value="ECO:0007669"/>
    <property type="project" value="UniProtKB-SubCell"/>
</dbReference>
<dbReference type="GO" id="GO:0008270">
    <property type="term" value="F:zinc ion binding"/>
    <property type="evidence" value="ECO:0007669"/>
    <property type="project" value="UniProtKB-UniRule"/>
</dbReference>
<dbReference type="KEGG" id="mfv:Mfer_0102"/>
<dbReference type="Proteomes" id="UP000002315">
    <property type="component" value="Chromosome"/>
</dbReference>
<dbReference type="EC" id="5.6.2.-" evidence="16"/>
<feature type="binding site" evidence="16">
    <location>
        <position position="90"/>
    </location>
    <ligand>
        <name>ATP</name>
        <dbReference type="ChEBI" id="CHEBI:30616"/>
    </ligand>
</feature>
<evidence type="ECO:0000256" key="14">
    <source>
        <dbReference type="ARBA" id="ARBA00043976"/>
    </source>
</evidence>
<dbReference type="PROSITE" id="PS51192">
    <property type="entry name" value="HELICASE_ATP_BIND_1"/>
    <property type="match status" value="1"/>
</dbReference>
<organism evidence="22 23">
    <name type="scientific">Methanothermus fervidus (strain ATCC 43054 / DSM 2088 / JCM 10308 / V24 S)</name>
    <dbReference type="NCBI Taxonomy" id="523846"/>
    <lineage>
        <taxon>Archaea</taxon>
        <taxon>Methanobacteriati</taxon>
        <taxon>Methanobacteriota</taxon>
        <taxon>Methanomada group</taxon>
        <taxon>Methanobacteria</taxon>
        <taxon>Methanobacteriales</taxon>
        <taxon>Methanothermaceae</taxon>
        <taxon>Methanothermus</taxon>
    </lineage>
</organism>
<dbReference type="Pfam" id="PF17915">
    <property type="entry name" value="zf_Rg"/>
    <property type="match status" value="1"/>
</dbReference>
<dbReference type="PRINTS" id="PR00417">
    <property type="entry name" value="PRTPISMRASEI"/>
</dbReference>
<gene>
    <name evidence="16" type="primary">rgy</name>
    <name evidence="22" type="ordered locus">Mfer_0102</name>
</gene>
<evidence type="ECO:0000256" key="4">
    <source>
        <dbReference type="ARBA" id="ARBA00022490"/>
    </source>
</evidence>
<comment type="similarity">
    <text evidence="14 16">In the N-terminal section; belongs to the DEAD box helicase family. DDVD subfamily.</text>
</comment>
<feature type="domain" description="RG N-terminal-type" evidence="20">
    <location>
        <begin position="1"/>
        <end position="39"/>
    </location>
</feature>
<comment type="function">
    <text evidence="17">Modifies the topological state of DNA by introducing positive supercoils in an ATP-dependent process, increasing the linking number in steps of +1. Binds to single-stranded DNA, transiently cleaves and then rejoins the ends, introducing a positive supercoil in the process. The scissile phosphodiester is attacked by the catalytic tyrosine of the enzyme, resulting in the formation of a DNA-(5'-phosphotyrosyl)-enzyme intermediate. Involved in rewinding DNA strands in regions of the chromosome that have opened up to allow replication, transcription, DNA repair and/or for DNA protection.</text>
</comment>
<dbReference type="HOGENOM" id="CLU_002886_0_0_2"/>
<dbReference type="Pfam" id="PF00270">
    <property type="entry name" value="DEAD"/>
    <property type="match status" value="1"/>
</dbReference>
<comment type="similarity">
    <text evidence="16">In the C-terminal section; belongs to the type IA topoisomerase family.</text>
</comment>
<dbReference type="Pfam" id="PF01131">
    <property type="entry name" value="Topoisom_bac"/>
    <property type="match status" value="1"/>
</dbReference>
<dbReference type="GO" id="GO:0003677">
    <property type="term" value="F:DNA binding"/>
    <property type="evidence" value="ECO:0007669"/>
    <property type="project" value="UniProtKB-UniRule"/>
</dbReference>
<dbReference type="Pfam" id="PF01751">
    <property type="entry name" value="Toprim"/>
    <property type="match status" value="1"/>
</dbReference>
<evidence type="ECO:0000256" key="13">
    <source>
        <dbReference type="ARBA" id="ARBA00023235"/>
    </source>
</evidence>
<keyword evidence="16" id="KW-0378">Hydrolase</keyword>
<keyword evidence="4 16" id="KW-0963">Cytoplasm</keyword>
<comment type="cofactor">
    <cofactor evidence="1">
        <name>Mg(2+)</name>
        <dbReference type="ChEBI" id="CHEBI:18420"/>
    </cofactor>
</comment>
<dbReference type="InterPro" id="IPR013824">
    <property type="entry name" value="Topo_IA_cen_sub1"/>
</dbReference>
<dbReference type="PANTHER" id="PTHR43505:SF1">
    <property type="entry name" value="REVERSE GYRASE"/>
    <property type="match status" value="1"/>
</dbReference>
<evidence type="ECO:0000259" key="19">
    <source>
        <dbReference type="PROSITE" id="PS51192"/>
    </source>
</evidence>
<keyword evidence="8 16" id="KW-0862">Zinc</keyword>
<dbReference type="Gene3D" id="1.10.290.10">
    <property type="entry name" value="Topoisomerase I, domain 4"/>
    <property type="match status" value="1"/>
</dbReference>
<sequence length="1183" mass="137916">MYRAIYKGMCPNCGKEIDDSRLNAKNPCKSCVEKKLQCEDYHELLEKIEEYLKENNNLYGWKEIYELHRDLKDIENLFEKATNSKFWNIQKTWFIRLIKGESFPIIAPTGVGKSIFGIFASLYYALKNKKSYIIVPTTSLVLQTVEKIKKFMEKTQIKVNLAFYHGKLKEKEKMKNKIENDDFDILVTTSQYLAINFDILKNKKFDFIFIDDVDAFLKSSRNIDRSLILLGFSEEIIEKGWELIKLKERGPKRNSEQIKKIENKIKEFKEKNKIGNLVVASATIKVKNKRIKIYRELLNFEITGEVPTIRNMVDSYIKTDEKIEKHLVKLLNILGNGGIIFVPTDQGIEKAKKIENYLKNNGFKVKLVSSADKTGIKEFKEGKIDYLVGVATYYGVLVRGLDIPERVRYTIFTGVPKHRFVINLDSPRLYSIIILLRVLIDVLKGNYKRKAESLYTKLQKIPKYKIKEIEKKLENGHADSRITKIYDDSVKFVRKIFKKEEIRKKIFSNEFLSMEIQNNKLCIKFPDLRTYIQASGRASRLFAGGITHGLSVVIIDDEKVFEGLKRQYKWQFQKHEFKAFEKLKLKKILNKIDEDRKKVKAIKKHGKFEIKNIVKSALFIVESPNKARTIANMFGNIGKRRIGRLTVYETNIGNRILMIVATGGHIFDLVNDEGFHGIKIENGHFIPIYDTIKRCRECGNQFVNNNGSTCPKCKSNDIIDTFENILVMRELAQEVDEVLIGTDPDVEGEKIAWDVMNVLSPYTSNLKRVEFHEVTRSAILKAIKEASKINIKRVEAQIVRRIEDRWIGFELSQKLWEEFDNTYLSAGRVQTPVLGWIIKRYNDFRKSETYFTKLTLENRMEIILEGKKETDYLEVKKVNKEEKDINPNPPYTTDTLLTDASRILGFPTTKTMRLAQDLFEMGFVTYIRTDATYVSDVGNIIARDYIKNEIGEKYFKARKWGKEGAHECIRPTRPIDSEKIIQLIRNNVIRTTKKLTSDHLRLYNLIFKRFMASQMTPVNLHYQKIVLGIDDEEIEIEGYTDIIDPGWTKIVRLPMKKLPEVKEGQKIKIKEIKTWKAPKISLFTEGDVIEKMKKSGIGRPSTYSKIVNTLLDRRYVIKTKLKKKLLPTKLGVNVYNYLIHTYEKLVSEERTRELEKVMDEIEEGSRNYQEVLNSIYEEIKQFV</sequence>
<evidence type="ECO:0000259" key="18">
    <source>
        <dbReference type="PROSITE" id="PS50880"/>
    </source>
</evidence>
<dbReference type="Gene3D" id="3.40.50.140">
    <property type="match status" value="1"/>
</dbReference>
<evidence type="ECO:0000256" key="10">
    <source>
        <dbReference type="ARBA" id="ARBA00022842"/>
    </source>
</evidence>
<name>E3GX16_METFV</name>
<dbReference type="InterPro" id="IPR005736">
    <property type="entry name" value="Reverse_gyrase"/>
</dbReference>
<dbReference type="AlphaFoldDB" id="E3GX16"/>
<evidence type="ECO:0000256" key="15">
    <source>
        <dbReference type="ARBA" id="ARBA00049360"/>
    </source>
</evidence>
<evidence type="ECO:0000313" key="22">
    <source>
        <dbReference type="EMBL" id="ADP76905.1"/>
    </source>
</evidence>
<dbReference type="CDD" id="cd00186">
    <property type="entry name" value="TOP1Ac"/>
    <property type="match status" value="1"/>
</dbReference>
<dbReference type="SUPFAM" id="SSF56712">
    <property type="entry name" value="Prokaryotic type I DNA topoisomerase"/>
    <property type="match status" value="1"/>
</dbReference>
<dbReference type="GO" id="GO:0005524">
    <property type="term" value="F:ATP binding"/>
    <property type="evidence" value="ECO:0007669"/>
    <property type="project" value="UniProtKB-UniRule"/>
</dbReference>
<evidence type="ECO:0000256" key="7">
    <source>
        <dbReference type="ARBA" id="ARBA00022771"/>
    </source>
</evidence>
<feature type="active site" description="O-(5'-phospho-DNA)-tyrosine intermediate" evidence="16">
    <location>
        <position position="926"/>
    </location>
</feature>
<dbReference type="InterPro" id="IPR013497">
    <property type="entry name" value="Topo_IA_cen"/>
</dbReference>
<feature type="domain" description="Toprim" evidence="18">
    <location>
        <begin position="616"/>
        <end position="774"/>
    </location>
</feature>
<feature type="region of interest" description="Topoisomerase I" evidence="16">
    <location>
        <begin position="612"/>
        <end position="1183"/>
    </location>
</feature>
<keyword evidence="5 16" id="KW-0479">Metal-binding</keyword>
<accession>E3GX16</accession>
<keyword evidence="9 16" id="KW-0067">ATP-binding</keyword>
<keyword evidence="7 16" id="KW-0863">Zinc-finger</keyword>
<feature type="domain" description="Topo IA-type catalytic" evidence="21">
    <location>
        <begin position="790"/>
        <end position="1183"/>
    </location>
</feature>
<keyword evidence="10" id="KW-0460">Magnesium</keyword>
<comment type="catalytic activity">
    <reaction evidence="15 16 17">
        <text>ATP + H2O = ADP + phosphate + H(+)</text>
        <dbReference type="Rhea" id="RHEA:13065"/>
        <dbReference type="ChEBI" id="CHEBI:15377"/>
        <dbReference type="ChEBI" id="CHEBI:15378"/>
        <dbReference type="ChEBI" id="CHEBI:30616"/>
        <dbReference type="ChEBI" id="CHEBI:43474"/>
        <dbReference type="ChEBI" id="CHEBI:456216"/>
    </reaction>
</comment>
<dbReference type="CDD" id="cd18798">
    <property type="entry name" value="SF2_C_reverse_gyrase"/>
    <property type="match status" value="1"/>
</dbReference>
<dbReference type="PROSITE" id="PS52037">
    <property type="entry name" value="ZF_RG_C"/>
    <property type="match status" value="1"/>
</dbReference>
<keyword evidence="23" id="KW-1185">Reference proteome</keyword>
<dbReference type="GO" id="GO:0006260">
    <property type="term" value="P:DNA replication"/>
    <property type="evidence" value="ECO:0007669"/>
    <property type="project" value="UniProtKB-UniRule"/>
</dbReference>
<dbReference type="SMART" id="SM00493">
    <property type="entry name" value="TOPRIM"/>
    <property type="match status" value="1"/>
</dbReference>
<dbReference type="InterPro" id="IPR023405">
    <property type="entry name" value="Topo_IA_core_domain"/>
</dbReference>
<dbReference type="STRING" id="523846.Mfer_0102"/>
<keyword evidence="12 16" id="KW-0238">DNA-binding</keyword>
<evidence type="ECO:0000256" key="17">
    <source>
        <dbReference type="RuleBase" id="RU004026"/>
    </source>
</evidence>
<dbReference type="InterPro" id="IPR027417">
    <property type="entry name" value="P-loop_NTPase"/>
</dbReference>
<comment type="function">
    <text evidence="16">Modifies the topological state of DNA by introducing positive supercoils in an ATP-dependent process, increasing the linking number in steps of +1. Binds to single-stranded DNA, transiently cleaves and then rejoins the ends, introducing a positive supercoil in the process. The scissile phosphodiester is attacked by the catalytic tyrosine of the enzyme, resulting in the formation of a DNA-(5'-phosphotyrosyl)-enzyme intermediate. Probably involved in rewinding DNA strands in regions of the chromosome that have opened up to allow replication, transcription, DNA repair and/or for DNA protection.</text>
</comment>
<dbReference type="SUPFAM" id="SSF52540">
    <property type="entry name" value="P-loop containing nucleoside triphosphate hydrolases"/>
    <property type="match status" value="2"/>
</dbReference>
<keyword evidence="6 16" id="KW-0547">Nucleotide-binding</keyword>
<dbReference type="SMART" id="SM00487">
    <property type="entry name" value="DEXDc"/>
    <property type="match status" value="1"/>
</dbReference>
<comment type="cofactor">
    <cofactor evidence="16">
        <name>Zn(2+)</name>
        <dbReference type="ChEBI" id="CHEBI:29105"/>
    </cofactor>
    <text evidence="16">Binds 1 or 2 zinc ions per subunit.</text>
</comment>
<proteinExistence type="inferred from homology"/>
<dbReference type="GO" id="GO:0008094">
    <property type="term" value="F:ATP-dependent activity, acting on DNA"/>
    <property type="evidence" value="ECO:0007669"/>
    <property type="project" value="UniProtKB-UniRule"/>
</dbReference>
<dbReference type="OrthoDB" id="30963at2157"/>
<dbReference type="PROSITE" id="PS52039">
    <property type="entry name" value="TOPO_IA_2"/>
    <property type="match status" value="1"/>
</dbReference>
<evidence type="ECO:0000256" key="8">
    <source>
        <dbReference type="ARBA" id="ARBA00022833"/>
    </source>
</evidence>
<feature type="domain" description="Helicase ATP-binding" evidence="19">
    <location>
        <begin position="94"/>
        <end position="254"/>
    </location>
</feature>
<dbReference type="EMBL" id="CP002278">
    <property type="protein sequence ID" value="ADP76905.1"/>
    <property type="molecule type" value="Genomic_DNA"/>
</dbReference>
<dbReference type="InterPro" id="IPR011545">
    <property type="entry name" value="DEAD/DEAH_box_helicase_dom"/>
</dbReference>
<dbReference type="NCBIfam" id="TIGR01054">
    <property type="entry name" value="rgy"/>
    <property type="match status" value="1"/>
</dbReference>
<dbReference type="InterPro" id="IPR014001">
    <property type="entry name" value="Helicase_ATP-bd"/>
</dbReference>
<evidence type="ECO:0000256" key="1">
    <source>
        <dbReference type="ARBA" id="ARBA00001946"/>
    </source>
</evidence>
<dbReference type="InterPro" id="IPR034142">
    <property type="entry name" value="TOPRIM_RevGyr"/>
</dbReference>
<evidence type="ECO:0000256" key="5">
    <source>
        <dbReference type="ARBA" id="ARBA00022723"/>
    </source>
</evidence>
<comment type="miscellaneous">
    <text evidence="16">This enzyme is the only unique feature of hyperthermophilic bacteria/archaea known and seems to be essential for adaptation to life at high temperatures. It may play a role in stabilization of DNA at high temperatures.</text>
</comment>
<evidence type="ECO:0000259" key="21">
    <source>
        <dbReference type="PROSITE" id="PS52039"/>
    </source>
</evidence>
<dbReference type="GO" id="GO:0016887">
    <property type="term" value="F:ATP hydrolysis activity"/>
    <property type="evidence" value="ECO:0007669"/>
    <property type="project" value="RHEA"/>
</dbReference>
<evidence type="ECO:0000256" key="12">
    <source>
        <dbReference type="ARBA" id="ARBA00023125"/>
    </source>
</evidence>
<reference evidence="22 23" key="1">
    <citation type="journal article" date="2010" name="Stand. Genomic Sci.">
        <title>Complete genome sequence of Methanothermus fervidus type strain (V24S).</title>
        <authorList>
            <person name="Anderson I."/>
            <person name="Djao O.D."/>
            <person name="Misra M."/>
            <person name="Chertkov O."/>
            <person name="Nolan M."/>
            <person name="Lucas S."/>
            <person name="Lapidus A."/>
            <person name="Del Rio T.G."/>
            <person name="Tice H."/>
            <person name="Cheng J.F."/>
            <person name="Tapia R."/>
            <person name="Han C."/>
            <person name="Goodwin L."/>
            <person name="Pitluck S."/>
            <person name="Liolios K."/>
            <person name="Ivanova N."/>
            <person name="Mavromatis K."/>
            <person name="Mikhailova N."/>
            <person name="Pati A."/>
            <person name="Brambilla E."/>
            <person name="Chen A."/>
            <person name="Palaniappan K."/>
            <person name="Land M."/>
            <person name="Hauser L."/>
            <person name="Chang Y.J."/>
            <person name="Jeffries C.D."/>
            <person name="Sikorski J."/>
            <person name="Spring S."/>
            <person name="Rohde M."/>
            <person name="Eichinger K."/>
            <person name="Huber H."/>
            <person name="Wirth R."/>
            <person name="Goker M."/>
            <person name="Detter J.C."/>
            <person name="Woyke T."/>
            <person name="Bristow J."/>
            <person name="Eisen J.A."/>
            <person name="Markowitz V."/>
            <person name="Hugenholtz P."/>
            <person name="Klenk H.P."/>
            <person name="Kyrpides N.C."/>
        </authorList>
    </citation>
    <scope>NUCLEOTIDE SEQUENCE [LARGE SCALE GENOMIC DNA]</scope>
    <source>
        <strain evidence="23">ATCC 43054 / DSM 2088 / JCM 10308 / V24 S</strain>
    </source>
</reference>
<dbReference type="SMART" id="SM00436">
    <property type="entry name" value="TOP1Bc"/>
    <property type="match status" value="1"/>
</dbReference>
<dbReference type="HAMAP" id="MF_01125">
    <property type="entry name" value="Reverse_gyrase"/>
    <property type="match status" value="1"/>
</dbReference>
<dbReference type="PROSITE" id="PS50880">
    <property type="entry name" value="TOPRIM"/>
    <property type="match status" value="1"/>
</dbReference>
<dbReference type="InterPro" id="IPR003602">
    <property type="entry name" value="Topo_IA_DNA-bd_dom"/>
</dbReference>
<evidence type="ECO:0000313" key="23">
    <source>
        <dbReference type="Proteomes" id="UP000002315"/>
    </source>
</evidence>
<protein>
    <recommendedName>
        <fullName evidence="16 17">Reverse gyrase</fullName>
        <ecNumber evidence="16">5.6.2.-</ecNumber>
    </recommendedName>
</protein>
<evidence type="ECO:0000256" key="3">
    <source>
        <dbReference type="ARBA" id="ARBA00011245"/>
    </source>
</evidence>
<evidence type="ECO:0000256" key="6">
    <source>
        <dbReference type="ARBA" id="ARBA00022741"/>
    </source>
</evidence>
<dbReference type="CDD" id="cd03361">
    <property type="entry name" value="TOPRIM_TopoIA_RevGyr"/>
    <property type="match status" value="1"/>
</dbReference>
<dbReference type="InterPro" id="IPR013826">
    <property type="entry name" value="Topo_IA_cen_sub3"/>
</dbReference>
<dbReference type="InterPro" id="IPR040569">
    <property type="entry name" value="Znf_Rg"/>
</dbReference>
<dbReference type="GO" id="GO:0160097">
    <property type="term" value="F:reverse gyrase activity"/>
    <property type="evidence" value="ECO:0007669"/>
    <property type="project" value="UniProtKB-UniRule"/>
</dbReference>
<dbReference type="PANTHER" id="PTHR43505">
    <property type="entry name" value="REVERSE GYRASE"/>
    <property type="match status" value="1"/>
</dbReference>
<dbReference type="InterPro" id="IPR003601">
    <property type="entry name" value="Topo_IA_2"/>
</dbReference>
<comment type="subunit">
    <text evidence="3 16">Monomer.</text>
</comment>